<evidence type="ECO:0000256" key="2">
    <source>
        <dbReference type="ARBA" id="ARBA00023235"/>
    </source>
</evidence>
<protein>
    <submittedName>
        <fullName evidence="4">D-ribose pyranase</fullName>
        <ecNumber evidence="4">5.4.99.62</ecNumber>
    </submittedName>
</protein>
<organism evidence="4">
    <name type="scientific">bioreactor metagenome</name>
    <dbReference type="NCBI Taxonomy" id="1076179"/>
    <lineage>
        <taxon>unclassified sequences</taxon>
        <taxon>metagenomes</taxon>
        <taxon>ecological metagenomes</taxon>
    </lineage>
</organism>
<dbReference type="AlphaFoldDB" id="A0A644W5D1"/>
<dbReference type="EC" id="5.4.99.62" evidence="4"/>
<keyword evidence="2 4" id="KW-0413">Isomerase</keyword>
<dbReference type="GO" id="GO:0062193">
    <property type="term" value="F:D-ribose pyranase activity"/>
    <property type="evidence" value="ECO:0007669"/>
    <property type="project" value="UniProtKB-EC"/>
</dbReference>
<keyword evidence="3" id="KW-0119">Carbohydrate metabolism</keyword>
<gene>
    <name evidence="4" type="primary">rbsD_3</name>
    <name evidence="4" type="ORF">SDC9_44986</name>
</gene>
<accession>A0A644W5D1</accession>
<evidence type="ECO:0000256" key="1">
    <source>
        <dbReference type="ARBA" id="ARBA00022490"/>
    </source>
</evidence>
<dbReference type="GO" id="GO:0048029">
    <property type="term" value="F:monosaccharide binding"/>
    <property type="evidence" value="ECO:0007669"/>
    <property type="project" value="InterPro"/>
</dbReference>
<dbReference type="InterPro" id="IPR007721">
    <property type="entry name" value="RbsD_FucU"/>
</dbReference>
<sequence>MMKKSGILNAQLAGYIAALGHKDMFMIGDAGMPIPKGVPVVDLAVTGGVPTFRQVMDAVLSETVVEAYTLADEINEKNPQLLSYIRSKLSGCESEFIPHTELKARSANVKFAIRTGEFTPYPNIILRAGVAFSA</sequence>
<proteinExistence type="inferred from homology"/>
<dbReference type="HAMAP" id="MF_01661">
    <property type="entry name" value="D_rib_pyranase"/>
    <property type="match status" value="1"/>
</dbReference>
<evidence type="ECO:0000256" key="3">
    <source>
        <dbReference type="ARBA" id="ARBA00023277"/>
    </source>
</evidence>
<dbReference type="Pfam" id="PF05025">
    <property type="entry name" value="RbsD_FucU"/>
    <property type="match status" value="1"/>
</dbReference>
<reference evidence="4" key="1">
    <citation type="submission" date="2019-08" db="EMBL/GenBank/DDBJ databases">
        <authorList>
            <person name="Kucharzyk K."/>
            <person name="Murdoch R.W."/>
            <person name="Higgins S."/>
            <person name="Loffler F."/>
        </authorList>
    </citation>
    <scope>NUCLEOTIDE SEQUENCE</scope>
</reference>
<dbReference type="EMBL" id="VSSQ01000628">
    <property type="protein sequence ID" value="MPL98777.1"/>
    <property type="molecule type" value="Genomic_DNA"/>
</dbReference>
<dbReference type="GO" id="GO:0016872">
    <property type="term" value="F:intramolecular lyase activity"/>
    <property type="evidence" value="ECO:0007669"/>
    <property type="project" value="InterPro"/>
</dbReference>
<dbReference type="GO" id="GO:0019303">
    <property type="term" value="P:D-ribose catabolic process"/>
    <property type="evidence" value="ECO:0007669"/>
    <property type="project" value="TreeGrafter"/>
</dbReference>
<dbReference type="PANTHER" id="PTHR37831">
    <property type="entry name" value="D-RIBOSE PYRANASE"/>
    <property type="match status" value="1"/>
</dbReference>
<comment type="caution">
    <text evidence="4">The sequence shown here is derived from an EMBL/GenBank/DDBJ whole genome shotgun (WGS) entry which is preliminary data.</text>
</comment>
<dbReference type="SUPFAM" id="SSF102546">
    <property type="entry name" value="RbsD-like"/>
    <property type="match status" value="1"/>
</dbReference>
<dbReference type="PANTHER" id="PTHR37831:SF1">
    <property type="entry name" value="D-RIBOSE PYRANASE"/>
    <property type="match status" value="1"/>
</dbReference>
<dbReference type="InterPro" id="IPR023064">
    <property type="entry name" value="D-ribose_pyranase"/>
</dbReference>
<dbReference type="GO" id="GO:0005829">
    <property type="term" value="C:cytosol"/>
    <property type="evidence" value="ECO:0007669"/>
    <property type="project" value="TreeGrafter"/>
</dbReference>
<name>A0A644W5D1_9ZZZZ</name>
<evidence type="ECO:0000313" key="4">
    <source>
        <dbReference type="EMBL" id="MPL98777.1"/>
    </source>
</evidence>
<dbReference type="InterPro" id="IPR023750">
    <property type="entry name" value="RbsD-like_sf"/>
</dbReference>
<dbReference type="NCBIfam" id="NF008761">
    <property type="entry name" value="PRK11797.1"/>
    <property type="match status" value="1"/>
</dbReference>
<keyword evidence="1" id="KW-0963">Cytoplasm</keyword>
<dbReference type="Gene3D" id="3.40.1650.10">
    <property type="entry name" value="RbsD-like domain"/>
    <property type="match status" value="1"/>
</dbReference>